<proteinExistence type="predicted"/>
<feature type="region of interest" description="Disordered" evidence="1">
    <location>
        <begin position="94"/>
        <end position="213"/>
    </location>
</feature>
<sequence>MKDKIISDARTSHFRIRMPIRKKKHDEYRLGKRMSKMNGQPDRMPPNSNPISRYEVNWNGLWSLRLILPPAVKNAGPIYASSLGGNDAVARVSLESDDDRPPVPPKSQNMDLVNNTPGAYPAEKRGRISMLDPGEAPGSARLAGSQGSLAQQVSRSQNYVARKSVPSSRRDPHLPHDYSPTSSGTKNSFKHLLNNNAYNESKQERYKRERNEYKSHADEIKSMLSERNSRIRDLMSDLAAKEDELQRERQVANHIHKTLDQKELFLGRQITDEEIKNQFESLNGSIKTWSQNFTGAKNVAIPLDEEMALQCFHVAPSYLPDDVEGFNDAVAGVKKKRRLFVRGFASYQMSLLFRTLDADTKYHAAKSDSWLDYETAVKFADIEARLYSAATTDALQRKFHNWRALTAELLSMQEGQGSSTERAQKSLRKMANQVITVFQSWAVDRGVLQELEDTLYMIYCEAVDFSQVLRQQRASWSVKFPQRRIVPGQPDIGGLGFEPHYMRDEKDREEGRERKDLLQQAVELVITPALNKRGTANGDQLDVECTFTKASVLMYVDETDEELN</sequence>
<evidence type="ECO:0000256" key="1">
    <source>
        <dbReference type="SAM" id="MobiDB-lite"/>
    </source>
</evidence>
<reference evidence="2 3" key="1">
    <citation type="submission" date="2019-07" db="EMBL/GenBank/DDBJ databases">
        <title>Finished genome of Venturia effusa.</title>
        <authorList>
            <person name="Young C.A."/>
            <person name="Cox M.P."/>
            <person name="Ganley A.R.D."/>
            <person name="David W.J."/>
        </authorList>
    </citation>
    <scope>NUCLEOTIDE SEQUENCE [LARGE SCALE GENOMIC DNA]</scope>
    <source>
        <strain evidence="3">albino</strain>
    </source>
</reference>
<dbReference type="EMBL" id="CP042185">
    <property type="protein sequence ID" value="QDS68465.1"/>
    <property type="molecule type" value="Genomic_DNA"/>
</dbReference>
<evidence type="ECO:0000313" key="2">
    <source>
        <dbReference type="EMBL" id="QDS68465.1"/>
    </source>
</evidence>
<feature type="compositionally biased region" description="Polar residues" evidence="1">
    <location>
        <begin position="145"/>
        <end position="159"/>
    </location>
</feature>
<feature type="compositionally biased region" description="Basic and acidic residues" evidence="1">
    <location>
        <begin position="201"/>
        <end position="213"/>
    </location>
</feature>
<gene>
    <name evidence="2" type="ORF">FKW77_010832</name>
</gene>
<dbReference type="Gene3D" id="3.40.50.300">
    <property type="entry name" value="P-loop containing nucleotide triphosphate hydrolases"/>
    <property type="match status" value="1"/>
</dbReference>
<evidence type="ECO:0000313" key="3">
    <source>
        <dbReference type="Proteomes" id="UP000316270"/>
    </source>
</evidence>
<dbReference type="OrthoDB" id="5213630at2759"/>
<feature type="compositionally biased region" description="Polar residues" evidence="1">
    <location>
        <begin position="179"/>
        <end position="200"/>
    </location>
</feature>
<name>A0A517KYK7_9PEZI</name>
<dbReference type="Proteomes" id="UP000316270">
    <property type="component" value="Chromosome 1"/>
</dbReference>
<accession>A0A517KYK7</accession>
<protein>
    <submittedName>
        <fullName evidence="2">Uncharacterized protein</fullName>
    </submittedName>
</protein>
<feature type="compositionally biased region" description="Polar residues" evidence="1">
    <location>
        <begin position="106"/>
        <end position="117"/>
    </location>
</feature>
<dbReference type="InterPro" id="IPR027417">
    <property type="entry name" value="P-loop_NTPase"/>
</dbReference>
<organism evidence="2 3">
    <name type="scientific">Venturia effusa</name>
    <dbReference type="NCBI Taxonomy" id="50376"/>
    <lineage>
        <taxon>Eukaryota</taxon>
        <taxon>Fungi</taxon>
        <taxon>Dikarya</taxon>
        <taxon>Ascomycota</taxon>
        <taxon>Pezizomycotina</taxon>
        <taxon>Dothideomycetes</taxon>
        <taxon>Pleosporomycetidae</taxon>
        <taxon>Venturiales</taxon>
        <taxon>Venturiaceae</taxon>
        <taxon>Venturia</taxon>
    </lineage>
</organism>
<dbReference type="AlphaFoldDB" id="A0A517KYK7"/>
<keyword evidence="3" id="KW-1185">Reference proteome</keyword>